<dbReference type="Proteomes" id="UP000199657">
    <property type="component" value="Unassembled WGS sequence"/>
</dbReference>
<comment type="pathway">
    <text evidence="1">Cofactor biosynthesis; adenosylcobalamin biosynthesis.</text>
</comment>
<evidence type="ECO:0000256" key="1">
    <source>
        <dbReference type="ARBA" id="ARBA00004953"/>
    </source>
</evidence>
<dbReference type="PANTHER" id="PTHR36925">
    <property type="entry name" value="COBALT-PRECORRIN-6A REDUCTASE"/>
    <property type="match status" value="1"/>
</dbReference>
<keyword evidence="2" id="KW-0169">Cobalamin biosynthesis</keyword>
<reference evidence="4 5" key="1">
    <citation type="submission" date="2016-10" db="EMBL/GenBank/DDBJ databases">
        <authorList>
            <person name="de Groot N.N."/>
        </authorList>
    </citation>
    <scope>NUCLEOTIDE SEQUENCE [LARGE SCALE GENOMIC DNA]</scope>
    <source>
        <strain evidence="4 5">CGMCC 1.6291</strain>
    </source>
</reference>
<sequence>MQVLILAGTSDGNALATALAGHPVIRAQASLAGRTRTPGNLPVSHRVGGFGGAEGLATHLRADGIDALVDATHPFASGITANAAAAARQTGIPLAILRRPSWTPGPGDHWLPVPDLDTAADALQDLGHRVLVTTGRQGLAAFERTPDKHYVIRTIDPPEPPPALPDAVYLQARGPFRLADEQALMAGHGVEVLVSKASGGDATCAKLGAARALGIPVVMVERPPEPVGVPAFTDAAEVVRWLEGLRR</sequence>
<gene>
    <name evidence="4" type="ORF">SAMN04488052_1068</name>
</gene>
<organism evidence="4 5">
    <name type="scientific">Aquisalimonas asiatica</name>
    <dbReference type="NCBI Taxonomy" id="406100"/>
    <lineage>
        <taxon>Bacteria</taxon>
        <taxon>Pseudomonadati</taxon>
        <taxon>Pseudomonadota</taxon>
        <taxon>Gammaproteobacteria</taxon>
        <taxon>Chromatiales</taxon>
        <taxon>Ectothiorhodospiraceae</taxon>
        <taxon>Aquisalimonas</taxon>
    </lineage>
</organism>
<proteinExistence type="predicted"/>
<dbReference type="PANTHER" id="PTHR36925:SF1">
    <property type="entry name" value="COBALT-PRECORRIN-6A REDUCTASE"/>
    <property type="match status" value="1"/>
</dbReference>
<dbReference type="EMBL" id="FOEG01000006">
    <property type="protein sequence ID" value="SEO99751.1"/>
    <property type="molecule type" value="Genomic_DNA"/>
</dbReference>
<dbReference type="InterPro" id="IPR003723">
    <property type="entry name" value="Precorrin-6x_reduct"/>
</dbReference>
<dbReference type="UniPathway" id="UPA00148"/>
<name>A0A1H8U975_9GAMM</name>
<dbReference type="OrthoDB" id="5183775at2"/>
<dbReference type="GO" id="GO:0009236">
    <property type="term" value="P:cobalamin biosynthetic process"/>
    <property type="evidence" value="ECO:0007669"/>
    <property type="project" value="UniProtKB-UniPathway"/>
</dbReference>
<dbReference type="NCBIfam" id="NF005968">
    <property type="entry name" value="PRK08057.1-2"/>
    <property type="match status" value="1"/>
</dbReference>
<evidence type="ECO:0000256" key="2">
    <source>
        <dbReference type="ARBA" id="ARBA00022573"/>
    </source>
</evidence>
<dbReference type="PROSITE" id="PS51014">
    <property type="entry name" value="COBK_CBIJ"/>
    <property type="match status" value="1"/>
</dbReference>
<dbReference type="RefSeq" id="WP_091644639.1">
    <property type="nucleotide sequence ID" value="NZ_FOEG01000006.1"/>
</dbReference>
<dbReference type="GO" id="GO:0016994">
    <property type="term" value="F:precorrin-6A reductase activity"/>
    <property type="evidence" value="ECO:0007669"/>
    <property type="project" value="InterPro"/>
</dbReference>
<evidence type="ECO:0000313" key="5">
    <source>
        <dbReference type="Proteomes" id="UP000199657"/>
    </source>
</evidence>
<keyword evidence="5" id="KW-1185">Reference proteome</keyword>
<evidence type="ECO:0000256" key="3">
    <source>
        <dbReference type="ARBA" id="ARBA00023002"/>
    </source>
</evidence>
<keyword evidence="3" id="KW-0560">Oxidoreductase</keyword>
<dbReference type="NCBIfam" id="TIGR00715">
    <property type="entry name" value="precor6x_red"/>
    <property type="match status" value="1"/>
</dbReference>
<protein>
    <submittedName>
        <fullName evidence="4">Precorrin-6A/cobalt-precorrin-6A reductase</fullName>
    </submittedName>
</protein>
<dbReference type="STRING" id="406100.SAMN04488052_1068"/>
<accession>A0A1H8U975</accession>
<dbReference type="AlphaFoldDB" id="A0A1H8U975"/>
<dbReference type="Pfam" id="PF02571">
    <property type="entry name" value="CbiJ"/>
    <property type="match status" value="1"/>
</dbReference>
<evidence type="ECO:0000313" key="4">
    <source>
        <dbReference type="EMBL" id="SEO99751.1"/>
    </source>
</evidence>